<name>A0ABS8QPI7_9PSED</name>
<dbReference type="EMBL" id="JAJOZI010000018">
    <property type="protein sequence ID" value="MCD7037574.1"/>
    <property type="molecule type" value="Genomic_DNA"/>
</dbReference>
<evidence type="ECO:0008006" key="4">
    <source>
        <dbReference type="Google" id="ProtNLM"/>
    </source>
</evidence>
<feature type="transmembrane region" description="Helical" evidence="1">
    <location>
        <begin position="1426"/>
        <end position="1444"/>
    </location>
</feature>
<dbReference type="InterPro" id="IPR022385">
    <property type="entry name" value="Rhs_assc_core"/>
</dbReference>
<sequence length="1647" mass="182770">MEHNIMGLDPCDWQNHTIFNATTQKRNTVDLRTGLFEVYVPLLSVTGNAGAGPVVDMGLFYTPVVNNAAGLGDGWSFAFTHYHEKNQQLTLHSGEVLRVEKNKDLEQPAVIVKWNQGNLTVLRRDGRIEVLKQLDDSQIYMPETLTTDGYNFLTLEWTATAHEINGITHHQIKLTQIKDALRALLKMEYAPASVSIVFWPDDTAETLSFELALDNYALKSVKAADGTTCTFGYQDHDTCGWLLDEIISFEGLKEKVTYADNGLDFYGDPKLSALPSVLSHTLTPRGSITDVNTYYSFELVNKKDYVTSVWLGGSKASAETDDSIRKATYFYDRGHELFLESASQSGAKIMKYYKRDGLERSTIISHLDNKRVSEKEVLSIFGKDMEIYSNAQCGETTEWCHSGPLYEGMSKARTFYGLLLGANAGKLGLGDGGAIDHDIAWYAMHPDDSYRVYEKPVSDGSGFRSKYIEAEAVRKGVNKSSLWDDTSAPEHELNWFIRQTKTVKDCTAFRYYTYLPIPGLTDKKISNVLQMINAAQDITKAAFVGQQIEYHQTDDFRKGRQQKVTLDSAEGNGKLLGIGEPARTFDYTLEKTELTITTTQTDALGNKRVSSETHSILSGRLIRQVDEDGNQADYGYDAYGRLSTHTTCAQSPTYKQVTTYSYPSAGRLEITEPNGLKHAREYDGQGNLVKEYLQTPETPEWRLVLDVSYDKLGRELRTTRYDYLSDGTQVSEWYELKYDAWNEECGRLYSDGLETVNAYDPVARTRTERAGGAADKHGKVTSYNEDETVAKVEWTDAGGTVYQTQTASYTPARQVEQLQTTTEFGIITIKYVYDGLGRLLSEQHTEKGKAEDAVALTYTYSYQYPRHWLISEAQQIDIEFNGVKRTLGKRTFDSWGRVSSLSRGRSTETFTYVGASKVASSKTTAEGTTLNYEYIKELGNRLSKVSAAGDEKHFTYAYGAQLTSTAGEGERLLTYHHDLNSRLSKQRAQTQGAASQGKEAQSTYSFGGRLLSEVDVQGSEIKYAYNSLGQRNTTESGDLKTTHAYNSFGLLQEEVITQGGESLTVKYNYDPQQRETSRNFKLGDKVDLTLHRTYNFNNSLKSIQLKEGDEVLGSRDLTYTEGGRLASCVSTGVWRPENPKNKSIDSQTFTYDALGNISQCVTRFGTESCTSTYTYDGESGCRLEAVAHDHSDYPRALNPTYDGAGRVTRDQKGKTYGYDWLGRMTQAGSRHYTYDPMDRVMTCGQEEEQRQIIYDGLQVRGEYHPDGTDASRHLCPGSAACTVQRVKRSGVNRTLFELRDAEGTVLVSYDVQAETIKHHAYTAYGEHASDEKDSLLGFNGEYRDADNDQYPLGQGYRWYDPDSRRFNSQDSLSPFDVGGRNVYGYCDGDPANVQDPSGHVGSGAASSGLRQIWGGRTPRPLGLGKYGPLMIAILFSGIGVLTAVMTGGTSLLLAAALIALAIAAAATAITSVVIADSHPKLAAVLGWVSLGLTVVGGVGTLLKKIGQLAVHLARSGMAVARDLFYKTAARMVPTLRQFRLFNGYAKLYAQPAQLIKSGINGLDKTVRNLVDDALHPIKNFPFDGKSLIRVGGALQLFDVGDANTVICCVTGVLANAEVFESDRDKFVNSNTNNLTWLPWGQFNIGRR</sequence>
<dbReference type="Proteomes" id="UP001154922">
    <property type="component" value="Unassembled WGS sequence"/>
</dbReference>
<evidence type="ECO:0000313" key="2">
    <source>
        <dbReference type="EMBL" id="MCD7037574.1"/>
    </source>
</evidence>
<keyword evidence="3" id="KW-1185">Reference proteome</keyword>
<keyword evidence="1" id="KW-1133">Transmembrane helix</keyword>
<dbReference type="NCBIfam" id="TIGR01643">
    <property type="entry name" value="YD_repeat_2x"/>
    <property type="match status" value="1"/>
</dbReference>
<keyword evidence="1" id="KW-0472">Membrane</keyword>
<evidence type="ECO:0000256" key="1">
    <source>
        <dbReference type="SAM" id="Phobius"/>
    </source>
</evidence>
<dbReference type="PANTHER" id="PTHR32305:SF15">
    <property type="entry name" value="PROTEIN RHSA-RELATED"/>
    <property type="match status" value="1"/>
</dbReference>
<protein>
    <recommendedName>
        <fullName evidence="4">RHS repeat-associated core domain-containing protein</fullName>
    </recommendedName>
</protein>
<gene>
    <name evidence="2" type="ORF">LRQ20_04365</name>
</gene>
<dbReference type="Gene3D" id="2.180.10.10">
    <property type="entry name" value="RHS repeat-associated core"/>
    <property type="match status" value="1"/>
</dbReference>
<keyword evidence="1" id="KW-0812">Transmembrane</keyword>
<accession>A0ABS8QPI7</accession>
<dbReference type="PANTHER" id="PTHR32305">
    <property type="match status" value="1"/>
</dbReference>
<reference evidence="2 3" key="1">
    <citation type="journal article" date="2022" name="Int. J. Syst. Evol. Microbiol.">
        <title>Pseudomonas petroselini sp. nov., a pathogen causing bacterial rot of parsley in Japan.</title>
        <authorList>
            <person name="Sawada H."/>
            <person name="Fujikawa T."/>
            <person name="Osada S."/>
            <person name="Satou M."/>
        </authorList>
    </citation>
    <scope>NUCLEOTIDE SEQUENCE [LARGE SCALE GENOMIC DNA]</scope>
    <source>
        <strain evidence="2 3">MAFF 311096</strain>
    </source>
</reference>
<dbReference type="InterPro" id="IPR031325">
    <property type="entry name" value="RHS_repeat"/>
</dbReference>
<organism evidence="2 3">
    <name type="scientific">Pseudomonas petroselini</name>
    <dbReference type="NCBI Taxonomy" id="2899822"/>
    <lineage>
        <taxon>Bacteria</taxon>
        <taxon>Pseudomonadati</taxon>
        <taxon>Pseudomonadota</taxon>
        <taxon>Gammaproteobacteria</taxon>
        <taxon>Pseudomonadales</taxon>
        <taxon>Pseudomonadaceae</taxon>
        <taxon>Pseudomonas</taxon>
    </lineage>
</organism>
<dbReference type="InterPro" id="IPR006530">
    <property type="entry name" value="YD"/>
</dbReference>
<dbReference type="RefSeq" id="WP_231807794.1">
    <property type="nucleotide sequence ID" value="NZ_JAJOZG010000025.1"/>
</dbReference>
<dbReference type="NCBIfam" id="TIGR03696">
    <property type="entry name" value="Rhs_assc_core"/>
    <property type="match status" value="1"/>
</dbReference>
<evidence type="ECO:0000313" key="3">
    <source>
        <dbReference type="Proteomes" id="UP001154922"/>
    </source>
</evidence>
<reference evidence="2 3" key="2">
    <citation type="journal article" date="2023" name="Plant Pathol.">
        <title>Dismantling and reorganizing Pseudomonas marginalis sensu#lato.</title>
        <authorList>
            <person name="Sawada H."/>
            <person name="Fujikawa T."/>
            <person name="Satou M."/>
        </authorList>
    </citation>
    <scope>NUCLEOTIDE SEQUENCE [LARGE SCALE GENOMIC DNA]</scope>
    <source>
        <strain evidence="2 3">MAFF 311096</strain>
    </source>
</reference>
<dbReference type="Pfam" id="PF05593">
    <property type="entry name" value="RHS_repeat"/>
    <property type="match status" value="1"/>
</dbReference>
<dbReference type="InterPro" id="IPR050708">
    <property type="entry name" value="T6SS_VgrG/RHS"/>
</dbReference>
<comment type="caution">
    <text evidence="2">The sequence shown here is derived from an EMBL/GenBank/DDBJ whole genome shotgun (WGS) entry which is preliminary data.</text>
</comment>
<feature type="transmembrane region" description="Helical" evidence="1">
    <location>
        <begin position="1451"/>
        <end position="1475"/>
    </location>
</feature>
<proteinExistence type="predicted"/>
<feature type="transmembrane region" description="Helical" evidence="1">
    <location>
        <begin position="1481"/>
        <end position="1502"/>
    </location>
</feature>